<keyword evidence="3" id="KW-0378">Hydrolase</keyword>
<evidence type="ECO:0000256" key="1">
    <source>
        <dbReference type="SAM" id="MobiDB-lite"/>
    </source>
</evidence>
<dbReference type="InterPro" id="IPR036691">
    <property type="entry name" value="Endo/exonu/phosph_ase_sf"/>
</dbReference>
<dbReference type="PANTHER" id="PTHR41349">
    <property type="match status" value="1"/>
</dbReference>
<evidence type="ECO:0000313" key="4">
    <source>
        <dbReference type="Proteomes" id="UP001501447"/>
    </source>
</evidence>
<sequence>MRVLSWNIRHGGRDRALGGRENLRLLLDQVVALKPDIFFAIETYGSGEAIRRALTRRAGQGSYRAVQVTRGGRGPSRDNLWLFTRYKVVNVFPKPRTRVAATGFNTGGARVALPNGRRLNLVDTWLSFSRPWIGNMVNRNAKAAKAGRPLPHTRAQVADAEQRRQLPQLRDILDRQLPAMLRDDRSPVLMAGDLNTVAASDWSARWARCPRRYGLSYDLRTTRLITEAGFRDTYRTAHPDVCTHPGSTWSPLKRKHRVTPERIDFIFARGQGLRVRRSFTVDKRLPSHPAGQFYSDHGAVVTDLTVAPAPTAATPAPSPSPRPAGHRAAAAAAAAKR</sequence>
<organism evidence="3 4">
    <name type="scientific">Streptomyces axinellae</name>
    <dbReference type="NCBI Taxonomy" id="552788"/>
    <lineage>
        <taxon>Bacteria</taxon>
        <taxon>Bacillati</taxon>
        <taxon>Actinomycetota</taxon>
        <taxon>Actinomycetes</taxon>
        <taxon>Kitasatosporales</taxon>
        <taxon>Streptomycetaceae</taxon>
        <taxon>Streptomyces</taxon>
    </lineage>
</organism>
<keyword evidence="3" id="KW-0255">Endonuclease</keyword>
<accession>A0ABN3QND3</accession>
<feature type="region of interest" description="Disordered" evidence="1">
    <location>
        <begin position="309"/>
        <end position="337"/>
    </location>
</feature>
<keyword evidence="4" id="KW-1185">Reference proteome</keyword>
<dbReference type="InterPro" id="IPR005135">
    <property type="entry name" value="Endo/exonuclease/phosphatase"/>
</dbReference>
<dbReference type="Proteomes" id="UP001501447">
    <property type="component" value="Unassembled WGS sequence"/>
</dbReference>
<dbReference type="GO" id="GO:0004519">
    <property type="term" value="F:endonuclease activity"/>
    <property type="evidence" value="ECO:0007669"/>
    <property type="project" value="UniProtKB-KW"/>
</dbReference>
<name>A0ABN3QND3_9ACTN</name>
<reference evidence="3 4" key="1">
    <citation type="journal article" date="2019" name="Int. J. Syst. Evol. Microbiol.">
        <title>The Global Catalogue of Microorganisms (GCM) 10K type strain sequencing project: providing services to taxonomists for standard genome sequencing and annotation.</title>
        <authorList>
            <consortium name="The Broad Institute Genomics Platform"/>
            <consortium name="The Broad Institute Genome Sequencing Center for Infectious Disease"/>
            <person name="Wu L."/>
            <person name="Ma J."/>
        </authorList>
    </citation>
    <scope>NUCLEOTIDE SEQUENCE [LARGE SCALE GENOMIC DNA]</scope>
    <source>
        <strain evidence="3 4">JCM 16373</strain>
    </source>
</reference>
<gene>
    <name evidence="3" type="ORF">GCM10009863_52960</name>
</gene>
<dbReference type="Pfam" id="PF03372">
    <property type="entry name" value="Exo_endo_phos"/>
    <property type="match status" value="1"/>
</dbReference>
<feature type="domain" description="Endonuclease/exonuclease/phosphatase" evidence="2">
    <location>
        <begin position="4"/>
        <end position="297"/>
    </location>
</feature>
<protein>
    <submittedName>
        <fullName evidence="3">Endonuclease/exonuclease/phosphatase family protein</fullName>
    </submittedName>
</protein>
<evidence type="ECO:0000313" key="3">
    <source>
        <dbReference type="EMBL" id="GAA2630766.1"/>
    </source>
</evidence>
<evidence type="ECO:0000259" key="2">
    <source>
        <dbReference type="Pfam" id="PF03372"/>
    </source>
</evidence>
<keyword evidence="3" id="KW-0540">Nuclease</keyword>
<dbReference type="Gene3D" id="3.60.10.10">
    <property type="entry name" value="Endonuclease/exonuclease/phosphatase"/>
    <property type="match status" value="1"/>
</dbReference>
<dbReference type="PANTHER" id="PTHR41349:SF1">
    <property type="entry name" value="PROTEIN CBG08683"/>
    <property type="match status" value="1"/>
</dbReference>
<proteinExistence type="predicted"/>
<dbReference type="EMBL" id="BAAARJ010000019">
    <property type="protein sequence ID" value="GAA2630766.1"/>
    <property type="molecule type" value="Genomic_DNA"/>
</dbReference>
<feature type="compositionally biased region" description="Low complexity" evidence="1">
    <location>
        <begin position="326"/>
        <end position="337"/>
    </location>
</feature>
<comment type="caution">
    <text evidence="3">The sequence shown here is derived from an EMBL/GenBank/DDBJ whole genome shotgun (WGS) entry which is preliminary data.</text>
</comment>
<dbReference type="SUPFAM" id="SSF56219">
    <property type="entry name" value="DNase I-like"/>
    <property type="match status" value="1"/>
</dbReference>